<keyword evidence="2" id="KW-1185">Reference proteome</keyword>
<sequence>MPNLLLMPKPTSAASCDDTTKICFRYRGGRRHARLYDVLMTLGDPGGACRIEIREALPCGVDTLPLTPGRLNAARLMRALDLIGLVERITARDDARSEPGRLLCDAHLQLPWHPAAAKLRVNAPALPVRGPRRNTTLGPVRGRCTRMMASSLQNSPSGELQAHALAHYPLRGMGRGARLQRRERIG</sequence>
<comment type="caution">
    <text evidence="1">The sequence shown here is derived from an EMBL/GenBank/DDBJ whole genome shotgun (WGS) entry which is preliminary data.</text>
</comment>
<accession>A0A6I1Q2A8</accession>
<dbReference type="AlphaFoldDB" id="A0A6I1Q2A8"/>
<dbReference type="RefSeq" id="WP_152853170.1">
    <property type="nucleotide sequence ID" value="NZ_JACHDD010000017.1"/>
</dbReference>
<evidence type="ECO:0000313" key="2">
    <source>
        <dbReference type="Proteomes" id="UP000592780"/>
    </source>
</evidence>
<protein>
    <submittedName>
        <fullName evidence="1">Uncharacterized protein</fullName>
    </submittedName>
</protein>
<gene>
    <name evidence="1" type="ORF">HDG40_007147</name>
</gene>
<name>A0A6I1Q2A8_PARAM</name>
<dbReference type="Proteomes" id="UP000592780">
    <property type="component" value="Unassembled WGS sequence"/>
</dbReference>
<evidence type="ECO:0000313" key="1">
    <source>
        <dbReference type="EMBL" id="MBB5428952.1"/>
    </source>
</evidence>
<organism evidence="1 2">
    <name type="scientific">Paraburkholderia atlantica</name>
    <dbReference type="NCBI Taxonomy" id="2654982"/>
    <lineage>
        <taxon>Bacteria</taxon>
        <taxon>Pseudomonadati</taxon>
        <taxon>Pseudomonadota</taxon>
        <taxon>Betaproteobacteria</taxon>
        <taxon>Burkholderiales</taxon>
        <taxon>Burkholderiaceae</taxon>
        <taxon>Paraburkholderia</taxon>
    </lineage>
</organism>
<proteinExistence type="predicted"/>
<dbReference type="EMBL" id="JACHDD010000017">
    <property type="protein sequence ID" value="MBB5428952.1"/>
    <property type="molecule type" value="Genomic_DNA"/>
</dbReference>
<reference evidence="1 2" key="1">
    <citation type="submission" date="2020-08" db="EMBL/GenBank/DDBJ databases">
        <title>Genomic Encyclopedia of Type Strains, Phase IV (KMG-V): Genome sequencing to study the core and pangenomes of soil and plant-associated prokaryotes.</title>
        <authorList>
            <person name="Whitman W."/>
        </authorList>
    </citation>
    <scope>NUCLEOTIDE SEQUENCE [LARGE SCALE GENOMIC DNA]</scope>
    <source>
        <strain evidence="1 2">JPY158</strain>
    </source>
</reference>